<sequence length="277" mass="30578">MTMQFNPSPLGVGQIIEFVSDTDCVSESRKREWLSVLQSNPSEEQVHEICQLLFQQLEFGSAKIECSDEGDNLGAEISQLDAEIEVMNNEIEPFTLDSKIPEGGLAPDRVFDRPVEPTSLPEGLKDNGPPPPPPGQQVSESDGFDSSDIAALRAVGDYRFGDIFRELPIEPVVIPKHPLTKFDESGFLERLRCSLSLTASEKYRLIASIPQLSQYQIDSLISILNEEVKVSSSHSPKNLLGLLTLELSRASEWMLVVQRFMSDAKATATPETVQATS</sequence>
<evidence type="ECO:0000313" key="3">
    <source>
        <dbReference type="Proteomes" id="UP001202961"/>
    </source>
</evidence>
<gene>
    <name evidence="2" type="ORF">NB063_28455</name>
</gene>
<name>A0ABT0UCQ9_9BACT</name>
<reference evidence="2 3" key="1">
    <citation type="journal article" date="2022" name="Syst. Appl. Microbiol.">
        <title>Rhodopirellula aestuarii sp. nov., a novel member of the genus Rhodopirellula isolated from brackish sediments collected in the Tagus River estuary, Portugal.</title>
        <authorList>
            <person name="Vitorino I.R."/>
            <person name="Klimek D."/>
            <person name="Calusinska M."/>
            <person name="Lobo-da-Cunha A."/>
            <person name="Vasconcelos V."/>
            <person name="Lage O.M."/>
        </authorList>
    </citation>
    <scope>NUCLEOTIDE SEQUENCE [LARGE SCALE GENOMIC DNA]</scope>
    <source>
        <strain evidence="2 3">ICT_H3.1</strain>
    </source>
</reference>
<evidence type="ECO:0000256" key="1">
    <source>
        <dbReference type="SAM" id="MobiDB-lite"/>
    </source>
</evidence>
<proteinExistence type="predicted"/>
<accession>A0ABT0UCQ9</accession>
<dbReference type="EMBL" id="JAMQBK010000090">
    <property type="protein sequence ID" value="MCM2374571.1"/>
    <property type="molecule type" value="Genomic_DNA"/>
</dbReference>
<organism evidence="2 3">
    <name type="scientific">Aporhodopirellula aestuarii</name>
    <dbReference type="NCBI Taxonomy" id="2950107"/>
    <lineage>
        <taxon>Bacteria</taxon>
        <taxon>Pseudomonadati</taxon>
        <taxon>Planctomycetota</taxon>
        <taxon>Planctomycetia</taxon>
        <taxon>Pirellulales</taxon>
        <taxon>Pirellulaceae</taxon>
        <taxon>Aporhodopirellula</taxon>
    </lineage>
</organism>
<comment type="caution">
    <text evidence="2">The sequence shown here is derived from an EMBL/GenBank/DDBJ whole genome shotgun (WGS) entry which is preliminary data.</text>
</comment>
<dbReference type="RefSeq" id="WP_250932472.1">
    <property type="nucleotide sequence ID" value="NZ_JAMQBK010000090.1"/>
</dbReference>
<protein>
    <submittedName>
        <fullName evidence="2">Uncharacterized protein</fullName>
    </submittedName>
</protein>
<feature type="region of interest" description="Disordered" evidence="1">
    <location>
        <begin position="95"/>
        <end position="143"/>
    </location>
</feature>
<keyword evidence="3" id="KW-1185">Reference proteome</keyword>
<dbReference type="Proteomes" id="UP001202961">
    <property type="component" value="Unassembled WGS sequence"/>
</dbReference>
<evidence type="ECO:0000313" key="2">
    <source>
        <dbReference type="EMBL" id="MCM2374571.1"/>
    </source>
</evidence>